<dbReference type="InterPro" id="IPR003593">
    <property type="entry name" value="AAA+_ATPase"/>
</dbReference>
<dbReference type="InterPro" id="IPR002110">
    <property type="entry name" value="Ankyrin_rpt"/>
</dbReference>
<protein>
    <recommendedName>
        <fullName evidence="1">AAA+ ATPase domain-containing protein</fullName>
    </recommendedName>
</protein>
<evidence type="ECO:0000313" key="2">
    <source>
        <dbReference type="EMBL" id="VEU36889.1"/>
    </source>
</evidence>
<dbReference type="InterPro" id="IPR003959">
    <property type="entry name" value="ATPase_AAA_core"/>
</dbReference>
<dbReference type="Pfam" id="PF12796">
    <property type="entry name" value="Ank_2"/>
    <property type="match status" value="1"/>
</dbReference>
<feature type="domain" description="AAA+ ATPase" evidence="1">
    <location>
        <begin position="359"/>
        <end position="497"/>
    </location>
</feature>
<accession>A0A448Z4J0</accession>
<keyword evidence="3" id="KW-1185">Reference proteome</keyword>
<dbReference type="InterPro" id="IPR027417">
    <property type="entry name" value="P-loop_NTPase"/>
</dbReference>
<dbReference type="Pfam" id="PF00004">
    <property type="entry name" value="AAA"/>
    <property type="match status" value="1"/>
</dbReference>
<reference evidence="2 3" key="1">
    <citation type="submission" date="2019-01" db="EMBL/GenBank/DDBJ databases">
        <authorList>
            <person name="Ferrante I. M."/>
        </authorList>
    </citation>
    <scope>NUCLEOTIDE SEQUENCE [LARGE SCALE GENOMIC DNA]</scope>
    <source>
        <strain evidence="2 3">B856</strain>
    </source>
</reference>
<dbReference type="OrthoDB" id="575at2759"/>
<dbReference type="PANTHER" id="PTHR43392">
    <property type="entry name" value="AAA-TYPE ATPASE FAMILY PROTEIN / ANKYRIN REPEAT FAMILY PROTEIN"/>
    <property type="match status" value="1"/>
</dbReference>
<dbReference type="InterPro" id="IPR036770">
    <property type="entry name" value="Ankyrin_rpt-contain_sf"/>
</dbReference>
<dbReference type="GO" id="GO:0005524">
    <property type="term" value="F:ATP binding"/>
    <property type="evidence" value="ECO:0007669"/>
    <property type="project" value="InterPro"/>
</dbReference>
<dbReference type="SMART" id="SM00382">
    <property type="entry name" value="AAA"/>
    <property type="match status" value="1"/>
</dbReference>
<dbReference type="Proteomes" id="UP000291116">
    <property type="component" value="Unassembled WGS sequence"/>
</dbReference>
<dbReference type="SUPFAM" id="SSF52540">
    <property type="entry name" value="P-loop containing nucleoside triphosphate hydrolases"/>
    <property type="match status" value="1"/>
</dbReference>
<dbReference type="GO" id="GO:0016887">
    <property type="term" value="F:ATP hydrolysis activity"/>
    <property type="evidence" value="ECO:0007669"/>
    <property type="project" value="InterPro"/>
</dbReference>
<dbReference type="AlphaFoldDB" id="A0A448Z4J0"/>
<sequence>MSDTKLHDFCKGFGALLSRSKQPSFPEEAARLNDRGNLPLHAACSFQATADVVEVLLRAYPGGASQPNGVGNLPIHQAAMWQAPVETVEVLLVRHPEGATVRNQYGSLPLHMAASNRASTEVVKVLIDAYPDALHLQNDDGMTPLDLAMADEAMVNDQVVAMLEGRPLPPEMTRRQKTDKFNEQADMLERKMASLRNSGANALSPGGGGSRSNSHSVKLALAAVRKLADRFPHALYSAGMDPNELEIAFSDQLDNKDSKNGGALDAETILLEAVRKRSRPHRDARGMTVGHSGPRDRVEELLSSIIGLDHIKSQLRGLRRTAEICDLKESLIPPGGARGRSHPLNMIPPALAEDTGRPRADHMVFMGNPGSGKTAVARLLAKAYHELGILRKPKFLEVERMDLVGRDKTTTVMKTKEVIDEARGGILFIDEAYNLGIASRRNKSDTGVDSINEIIRSIEESSKKRGDDNFPLIILAGFPVEMNTFMVFQGELRKKFPITFEFPDYSCVELAQIFMDLANAKGFDLADDLKASTIARLLEEETSVQWRGERNGRISEMLLTGCRTEVRKRMRIAQMEDDENFDPQLIIRSDVETVIRADFQ</sequence>
<evidence type="ECO:0000313" key="3">
    <source>
        <dbReference type="Proteomes" id="UP000291116"/>
    </source>
</evidence>
<evidence type="ECO:0000259" key="1">
    <source>
        <dbReference type="SMART" id="SM00382"/>
    </source>
</evidence>
<gene>
    <name evidence="2" type="ORF">PSNMU_V1.4_AUG-EV-PASAV3_0036650</name>
</gene>
<proteinExistence type="predicted"/>
<dbReference type="Gene3D" id="3.40.50.300">
    <property type="entry name" value="P-loop containing nucleotide triphosphate hydrolases"/>
    <property type="match status" value="1"/>
</dbReference>
<dbReference type="CDD" id="cd00009">
    <property type="entry name" value="AAA"/>
    <property type="match status" value="1"/>
</dbReference>
<dbReference type="Gene3D" id="1.10.8.60">
    <property type="match status" value="1"/>
</dbReference>
<organism evidence="2 3">
    <name type="scientific">Pseudo-nitzschia multistriata</name>
    <dbReference type="NCBI Taxonomy" id="183589"/>
    <lineage>
        <taxon>Eukaryota</taxon>
        <taxon>Sar</taxon>
        <taxon>Stramenopiles</taxon>
        <taxon>Ochrophyta</taxon>
        <taxon>Bacillariophyta</taxon>
        <taxon>Bacillariophyceae</taxon>
        <taxon>Bacillariophycidae</taxon>
        <taxon>Bacillariales</taxon>
        <taxon>Bacillariaceae</taxon>
        <taxon>Pseudo-nitzschia</taxon>
    </lineage>
</organism>
<dbReference type="PANTHER" id="PTHR43392:SF2">
    <property type="entry name" value="AAA-TYPE ATPASE FAMILY PROTEIN _ ANKYRIN REPEAT FAMILY PROTEIN"/>
    <property type="match status" value="1"/>
</dbReference>
<dbReference type="SUPFAM" id="SSF48403">
    <property type="entry name" value="Ankyrin repeat"/>
    <property type="match status" value="1"/>
</dbReference>
<dbReference type="InterPro" id="IPR050773">
    <property type="entry name" value="CbxX/CfxQ_RuBisCO_ESX"/>
</dbReference>
<dbReference type="SMART" id="SM00248">
    <property type="entry name" value="ANK"/>
    <property type="match status" value="3"/>
</dbReference>
<dbReference type="EMBL" id="CAACVS010000107">
    <property type="protein sequence ID" value="VEU36889.1"/>
    <property type="molecule type" value="Genomic_DNA"/>
</dbReference>
<dbReference type="Gene3D" id="1.25.40.20">
    <property type="entry name" value="Ankyrin repeat-containing domain"/>
    <property type="match status" value="1"/>
</dbReference>
<name>A0A448Z4J0_9STRA</name>